<organism evidence="1 2">
    <name type="scientific">Roseburia amylophila</name>
    <dbReference type="NCBI Taxonomy" id="2981794"/>
    <lineage>
        <taxon>Bacteria</taxon>
        <taxon>Bacillati</taxon>
        <taxon>Bacillota</taxon>
        <taxon>Clostridia</taxon>
        <taxon>Lachnospirales</taxon>
        <taxon>Lachnospiraceae</taxon>
        <taxon>Roseburia</taxon>
    </lineage>
</organism>
<gene>
    <name evidence="1" type="ORF">LKD47_01225</name>
</gene>
<evidence type="ECO:0008006" key="3">
    <source>
        <dbReference type="Google" id="ProtNLM"/>
    </source>
</evidence>
<sequence>MREYLEQIMHQSITERPYDSVEKLPLGCRNAFELTIIEIQNQEILLAAPVDTMNLTELRKMRIQLERYTGYRCVFYLKKANWYSISKMVEEGIPFIWENHQIYLPFMGMLLKNNEQRTPKNCSVISFLTQKMLLKALYENWQDVSAVRAAEKLEVSRMSITRCFDEIDALGMPFLKINGRSRRFFARNDKKVMWEEIRPFLRNPIIHEFRPERKPDADMVLSGISALAEYSMLGEDNYVTYAISKAQVGALGLKSIREIPKNEEPVCIVQEMGYILPFEKGNVIDPLSLTLILSEEEMKDPRVESSVNEMLEEFVW</sequence>
<dbReference type="EMBL" id="JAJEQW010000001">
    <property type="protein sequence ID" value="MCC2240923.1"/>
    <property type="molecule type" value="Genomic_DNA"/>
</dbReference>
<accession>A0AAW4WF03</accession>
<evidence type="ECO:0000313" key="1">
    <source>
        <dbReference type="EMBL" id="MCC2240923.1"/>
    </source>
</evidence>
<evidence type="ECO:0000313" key="2">
    <source>
        <dbReference type="Proteomes" id="UP001198893"/>
    </source>
</evidence>
<comment type="caution">
    <text evidence="1">The sequence shown here is derived from an EMBL/GenBank/DDBJ whole genome shotgun (WGS) entry which is preliminary data.</text>
</comment>
<dbReference type="RefSeq" id="WP_227709449.1">
    <property type="nucleotide sequence ID" value="NZ_JAJEQW010000001.1"/>
</dbReference>
<dbReference type="AlphaFoldDB" id="A0AAW4WF03"/>
<proteinExistence type="predicted"/>
<dbReference type="Proteomes" id="UP001198893">
    <property type="component" value="Unassembled WGS sequence"/>
</dbReference>
<name>A0AAW4WF03_9FIRM</name>
<protein>
    <recommendedName>
        <fullName evidence="3">HTH domain-containing protein</fullName>
    </recommendedName>
</protein>
<reference evidence="1" key="1">
    <citation type="submission" date="2021-10" db="EMBL/GenBank/DDBJ databases">
        <title>Anaerobic single-cell dispensing facilitates the cultivation of human gut bacteria.</title>
        <authorList>
            <person name="Afrizal A."/>
        </authorList>
    </citation>
    <scope>NUCLEOTIDE SEQUENCE</scope>
    <source>
        <strain evidence="1">CLA-AA-H204</strain>
    </source>
</reference>